<dbReference type="Proteomes" id="UP000095283">
    <property type="component" value="Unplaced"/>
</dbReference>
<reference evidence="2" key="1">
    <citation type="submission" date="2016-11" db="UniProtKB">
        <authorList>
            <consortium name="WormBaseParasite"/>
        </authorList>
    </citation>
    <scope>IDENTIFICATION</scope>
</reference>
<accession>A0A1I7W7M6</accession>
<sequence length="36" mass="4105">MEGVVKAKPASTFARLGLRIRRMLYVSKDKRSVNLI</sequence>
<evidence type="ECO:0000313" key="2">
    <source>
        <dbReference type="WBParaSite" id="Hba_00629"/>
    </source>
</evidence>
<dbReference type="AlphaFoldDB" id="A0A1I7W7M6"/>
<protein>
    <submittedName>
        <fullName evidence="2">50S ribosomal protein L16</fullName>
    </submittedName>
</protein>
<proteinExistence type="predicted"/>
<dbReference type="WBParaSite" id="Hba_00629">
    <property type="protein sequence ID" value="Hba_00629"/>
    <property type="gene ID" value="Hba_00629"/>
</dbReference>
<organism evidence="1 2">
    <name type="scientific">Heterorhabditis bacteriophora</name>
    <name type="common">Entomopathogenic nematode worm</name>
    <dbReference type="NCBI Taxonomy" id="37862"/>
    <lineage>
        <taxon>Eukaryota</taxon>
        <taxon>Metazoa</taxon>
        <taxon>Ecdysozoa</taxon>
        <taxon>Nematoda</taxon>
        <taxon>Chromadorea</taxon>
        <taxon>Rhabditida</taxon>
        <taxon>Rhabditina</taxon>
        <taxon>Rhabditomorpha</taxon>
        <taxon>Strongyloidea</taxon>
        <taxon>Heterorhabditidae</taxon>
        <taxon>Heterorhabditis</taxon>
    </lineage>
</organism>
<name>A0A1I7W7M6_HETBA</name>
<keyword evidence="1" id="KW-1185">Reference proteome</keyword>
<evidence type="ECO:0000313" key="1">
    <source>
        <dbReference type="Proteomes" id="UP000095283"/>
    </source>
</evidence>